<gene>
    <name evidence="3" type="ORF">Tco_0773328</name>
</gene>
<name>A0ABQ4ZLF5_9ASTR</name>
<dbReference type="EMBL" id="BQNB010011447">
    <property type="protein sequence ID" value="GJS90692.1"/>
    <property type="molecule type" value="Genomic_DNA"/>
</dbReference>
<evidence type="ECO:0000313" key="3">
    <source>
        <dbReference type="EMBL" id="GJS90692.1"/>
    </source>
</evidence>
<protein>
    <submittedName>
        <fullName evidence="3">Retrovirus-related pol polyprotein from transposon TNT 1-94</fullName>
    </submittedName>
</protein>
<feature type="region of interest" description="Disordered" evidence="1">
    <location>
        <begin position="1"/>
        <end position="22"/>
    </location>
</feature>
<sequence>MLIQRSSIEHQTSTPRTPEQNGVVERWNRTLIEVARTMLSASNYPLSFWAEAVAIACYTQNRSIIISAHGKTAYHIINDRKTIIKHLTSWMNFNSSTDKKSRKLSTHHMQDDYKAKVKSFAPVARLKAVRNFVAPTKHTSLFLFYQDGHEKNISNGPRMKGAPRARNDEISQHPDGPKGFTKGTIDPTLCQDKIQTLIMRIIDTRKSTSVGIQFLGDIARKLDD</sequence>
<dbReference type="InterPro" id="IPR001584">
    <property type="entry name" value="Integrase_cat-core"/>
</dbReference>
<feature type="compositionally biased region" description="Polar residues" evidence="1">
    <location>
        <begin position="1"/>
        <end position="20"/>
    </location>
</feature>
<accession>A0ABQ4ZLF5</accession>
<evidence type="ECO:0000313" key="4">
    <source>
        <dbReference type="Proteomes" id="UP001151760"/>
    </source>
</evidence>
<dbReference type="Gene3D" id="3.30.420.10">
    <property type="entry name" value="Ribonuclease H-like superfamily/Ribonuclease H"/>
    <property type="match status" value="1"/>
</dbReference>
<dbReference type="Proteomes" id="UP001151760">
    <property type="component" value="Unassembled WGS sequence"/>
</dbReference>
<evidence type="ECO:0000259" key="2">
    <source>
        <dbReference type="PROSITE" id="PS50994"/>
    </source>
</evidence>
<feature type="region of interest" description="Disordered" evidence="1">
    <location>
        <begin position="153"/>
        <end position="186"/>
    </location>
</feature>
<dbReference type="PANTHER" id="PTHR42648:SF32">
    <property type="entry name" value="RIBONUCLEASE H-LIKE DOMAIN, GAG-PRE-INTEGRASE DOMAIN PROTEIN-RELATED"/>
    <property type="match status" value="1"/>
</dbReference>
<dbReference type="InterPro" id="IPR039537">
    <property type="entry name" value="Retrotran_Ty1/copia-like"/>
</dbReference>
<feature type="domain" description="Integrase catalytic" evidence="2">
    <location>
        <begin position="1"/>
        <end position="81"/>
    </location>
</feature>
<dbReference type="PROSITE" id="PS50994">
    <property type="entry name" value="INTEGRASE"/>
    <property type="match status" value="1"/>
</dbReference>
<dbReference type="PANTHER" id="PTHR42648">
    <property type="entry name" value="TRANSPOSASE, PUTATIVE-RELATED"/>
    <property type="match status" value="1"/>
</dbReference>
<reference evidence="3" key="1">
    <citation type="journal article" date="2022" name="Int. J. Mol. Sci.">
        <title>Draft Genome of Tanacetum Coccineum: Genomic Comparison of Closely Related Tanacetum-Family Plants.</title>
        <authorList>
            <person name="Yamashiro T."/>
            <person name="Shiraishi A."/>
            <person name="Nakayama K."/>
            <person name="Satake H."/>
        </authorList>
    </citation>
    <scope>NUCLEOTIDE SEQUENCE</scope>
</reference>
<keyword evidence="4" id="KW-1185">Reference proteome</keyword>
<feature type="compositionally biased region" description="Basic and acidic residues" evidence="1">
    <location>
        <begin position="165"/>
        <end position="176"/>
    </location>
</feature>
<organism evidence="3 4">
    <name type="scientific">Tanacetum coccineum</name>
    <dbReference type="NCBI Taxonomy" id="301880"/>
    <lineage>
        <taxon>Eukaryota</taxon>
        <taxon>Viridiplantae</taxon>
        <taxon>Streptophyta</taxon>
        <taxon>Embryophyta</taxon>
        <taxon>Tracheophyta</taxon>
        <taxon>Spermatophyta</taxon>
        <taxon>Magnoliopsida</taxon>
        <taxon>eudicotyledons</taxon>
        <taxon>Gunneridae</taxon>
        <taxon>Pentapetalae</taxon>
        <taxon>asterids</taxon>
        <taxon>campanulids</taxon>
        <taxon>Asterales</taxon>
        <taxon>Asteraceae</taxon>
        <taxon>Asteroideae</taxon>
        <taxon>Anthemideae</taxon>
        <taxon>Anthemidinae</taxon>
        <taxon>Tanacetum</taxon>
    </lineage>
</organism>
<comment type="caution">
    <text evidence="3">The sequence shown here is derived from an EMBL/GenBank/DDBJ whole genome shotgun (WGS) entry which is preliminary data.</text>
</comment>
<proteinExistence type="predicted"/>
<dbReference type="InterPro" id="IPR012337">
    <property type="entry name" value="RNaseH-like_sf"/>
</dbReference>
<evidence type="ECO:0000256" key="1">
    <source>
        <dbReference type="SAM" id="MobiDB-lite"/>
    </source>
</evidence>
<reference evidence="3" key="2">
    <citation type="submission" date="2022-01" db="EMBL/GenBank/DDBJ databases">
        <authorList>
            <person name="Yamashiro T."/>
            <person name="Shiraishi A."/>
            <person name="Satake H."/>
            <person name="Nakayama K."/>
        </authorList>
    </citation>
    <scope>NUCLEOTIDE SEQUENCE</scope>
</reference>
<dbReference type="SUPFAM" id="SSF53098">
    <property type="entry name" value="Ribonuclease H-like"/>
    <property type="match status" value="1"/>
</dbReference>
<dbReference type="InterPro" id="IPR036397">
    <property type="entry name" value="RNaseH_sf"/>
</dbReference>